<evidence type="ECO:0000256" key="2">
    <source>
        <dbReference type="ARBA" id="ARBA00023125"/>
    </source>
</evidence>
<name>A0A4R7W412_9PSEU</name>
<evidence type="ECO:0000313" key="5">
    <source>
        <dbReference type="EMBL" id="TDV57304.1"/>
    </source>
</evidence>
<feature type="domain" description="HTH luxR-type" evidence="4">
    <location>
        <begin position="679"/>
        <end position="744"/>
    </location>
</feature>
<dbReference type="OrthoDB" id="4811808at2"/>
<evidence type="ECO:0000259" key="4">
    <source>
        <dbReference type="PROSITE" id="PS50043"/>
    </source>
</evidence>
<evidence type="ECO:0000256" key="1">
    <source>
        <dbReference type="ARBA" id="ARBA00023015"/>
    </source>
</evidence>
<comment type="caution">
    <text evidence="5">The sequence shown here is derived from an EMBL/GenBank/DDBJ whole genome shotgun (WGS) entry which is preliminary data.</text>
</comment>
<protein>
    <submittedName>
        <fullName evidence="5">Regulatory LuxR family protein</fullName>
    </submittedName>
</protein>
<dbReference type="PROSITE" id="PS50043">
    <property type="entry name" value="HTH_LUXR_2"/>
    <property type="match status" value="1"/>
</dbReference>
<keyword evidence="2" id="KW-0238">DNA-binding</keyword>
<evidence type="ECO:0000313" key="6">
    <source>
        <dbReference type="Proteomes" id="UP000294927"/>
    </source>
</evidence>
<dbReference type="InterPro" id="IPR036388">
    <property type="entry name" value="WH-like_DNA-bd_sf"/>
</dbReference>
<dbReference type="GO" id="GO:0003677">
    <property type="term" value="F:DNA binding"/>
    <property type="evidence" value="ECO:0007669"/>
    <property type="project" value="UniProtKB-KW"/>
</dbReference>
<keyword evidence="6" id="KW-1185">Reference proteome</keyword>
<accession>A0A4R7W412</accession>
<dbReference type="EMBL" id="SOCP01000001">
    <property type="protein sequence ID" value="TDV57304.1"/>
    <property type="molecule type" value="Genomic_DNA"/>
</dbReference>
<gene>
    <name evidence="5" type="ORF">CLV71_101175</name>
</gene>
<dbReference type="CDD" id="cd06170">
    <property type="entry name" value="LuxR_C_like"/>
    <property type="match status" value="1"/>
</dbReference>
<organism evidence="5 6">
    <name type="scientific">Actinophytocola oryzae</name>
    <dbReference type="NCBI Taxonomy" id="502181"/>
    <lineage>
        <taxon>Bacteria</taxon>
        <taxon>Bacillati</taxon>
        <taxon>Actinomycetota</taxon>
        <taxon>Actinomycetes</taxon>
        <taxon>Pseudonocardiales</taxon>
        <taxon>Pseudonocardiaceae</taxon>
    </lineage>
</organism>
<dbReference type="Proteomes" id="UP000294927">
    <property type="component" value="Unassembled WGS sequence"/>
</dbReference>
<keyword evidence="3" id="KW-0804">Transcription</keyword>
<dbReference type="PRINTS" id="PR00038">
    <property type="entry name" value="HTHLUXR"/>
</dbReference>
<dbReference type="InterPro" id="IPR000792">
    <property type="entry name" value="Tscrpt_reg_LuxR_C"/>
</dbReference>
<dbReference type="Pfam" id="PF00196">
    <property type="entry name" value="GerE"/>
    <property type="match status" value="1"/>
</dbReference>
<evidence type="ECO:0000256" key="3">
    <source>
        <dbReference type="ARBA" id="ARBA00023163"/>
    </source>
</evidence>
<dbReference type="PANTHER" id="PTHR44688:SF16">
    <property type="entry name" value="DNA-BINDING TRANSCRIPTIONAL ACTIVATOR DEVR_DOSR"/>
    <property type="match status" value="1"/>
</dbReference>
<dbReference type="RefSeq" id="WP_133900613.1">
    <property type="nucleotide sequence ID" value="NZ_SOCP01000001.1"/>
</dbReference>
<keyword evidence="1" id="KW-0805">Transcription regulation</keyword>
<reference evidence="5 6" key="1">
    <citation type="submission" date="2019-03" db="EMBL/GenBank/DDBJ databases">
        <title>Genomic Encyclopedia of Archaeal and Bacterial Type Strains, Phase II (KMG-II): from individual species to whole genera.</title>
        <authorList>
            <person name="Goeker M."/>
        </authorList>
    </citation>
    <scope>NUCLEOTIDE SEQUENCE [LARGE SCALE GENOMIC DNA]</scope>
    <source>
        <strain evidence="5 6">DSM 45499</strain>
    </source>
</reference>
<dbReference type="GO" id="GO:0006355">
    <property type="term" value="P:regulation of DNA-templated transcription"/>
    <property type="evidence" value="ECO:0007669"/>
    <property type="project" value="InterPro"/>
</dbReference>
<dbReference type="Gene3D" id="1.10.10.10">
    <property type="entry name" value="Winged helix-like DNA-binding domain superfamily/Winged helix DNA-binding domain"/>
    <property type="match status" value="1"/>
</dbReference>
<sequence length="748" mass="77544">MTVVVGVDGAGRTHRLRRIADTAGTPALWLGTDTTGLSGAALVIADDVHRLGAEVLRALTAAARSGVRVVVARRPTIGGPELAELDEAAAVDGVEVLAPLTRDEIGTLVATVTGRPVSPDVAAAVHERSAGLPGVAVAVALGGNDSPALLARVQRRFAVLPRQAGAVARVLALHLDPSDDALAAAAEVPHAELPGVLRTLRDEGMLVPGGERMVPAVADAVLADLSGAERRRLHDITARALMATGADPLVVAGQLRAGRVRTPAAADVYRQAGELTRFTDPAAALAWFDDATEAGAESADVVAGRAEANALLGLPPDTDLPHDTPRLALLAGAAAAHDGRADRAADLLAAASPAMAVPVLVATGRLVGTPQGPAPAVRLAEAVLTAVRDPDAAVPLLIEAAELAERTTPTAVLPDTPHAVGAVVAVLAGDVAAAEYLLDRPAQNPAAAERHRLLLAWARMRAGQYDTALRELARQPGELPARERLLRAAVAAGMARRRGDIAGLRAVWSSVEPVLARRAVDLWQLEAVEELLVAAARLRQTRRIAPILDVLDGIVAQLGHPPTWTAALCWLHTQVAVAADDPAAAATAARRARDAGRGGHRAAAQVAAAEVWARLLAGDPVAPDHVLAVTEQLVTAQLPWEAGRLAGQAAIHATDPVTVRRLLERARELSEPDSPEGSQTAQTGGLSERELAVAKLVLAGSTHREIGAQLYISPKTVEHHVARIRAKLGAGSRAELLATLREILVDQK</sequence>
<dbReference type="SUPFAM" id="SSF46894">
    <property type="entry name" value="C-terminal effector domain of the bipartite response regulators"/>
    <property type="match status" value="1"/>
</dbReference>
<dbReference type="SMART" id="SM00421">
    <property type="entry name" value="HTH_LUXR"/>
    <property type="match status" value="1"/>
</dbReference>
<proteinExistence type="predicted"/>
<dbReference type="InterPro" id="IPR016032">
    <property type="entry name" value="Sig_transdc_resp-reg_C-effctor"/>
</dbReference>
<dbReference type="AlphaFoldDB" id="A0A4R7W412"/>
<dbReference type="PANTHER" id="PTHR44688">
    <property type="entry name" value="DNA-BINDING TRANSCRIPTIONAL ACTIVATOR DEVR_DOSR"/>
    <property type="match status" value="1"/>
</dbReference>